<keyword evidence="3 4" id="KW-0418">Kinase</keyword>
<feature type="domain" description="Carbohydrate kinase FGGY C-terminal" evidence="6">
    <location>
        <begin position="256"/>
        <end position="448"/>
    </location>
</feature>
<evidence type="ECO:0000259" key="5">
    <source>
        <dbReference type="Pfam" id="PF00370"/>
    </source>
</evidence>
<evidence type="ECO:0000256" key="2">
    <source>
        <dbReference type="ARBA" id="ARBA00022679"/>
    </source>
</evidence>
<dbReference type="GO" id="GO:0016773">
    <property type="term" value="F:phosphotransferase activity, alcohol group as acceptor"/>
    <property type="evidence" value="ECO:0007669"/>
    <property type="project" value="InterPro"/>
</dbReference>
<dbReference type="Gene3D" id="3.30.420.40">
    <property type="match status" value="2"/>
</dbReference>
<evidence type="ECO:0000256" key="1">
    <source>
        <dbReference type="ARBA" id="ARBA00009156"/>
    </source>
</evidence>
<organism evidence="7 8">
    <name type="scientific">Candidatus Thermofonsia Clade 3 bacterium</name>
    <dbReference type="NCBI Taxonomy" id="2364212"/>
    <lineage>
        <taxon>Bacteria</taxon>
        <taxon>Bacillati</taxon>
        <taxon>Chloroflexota</taxon>
        <taxon>Candidatus Thermofontia</taxon>
        <taxon>Candidatus Thermofonsia Clade 3</taxon>
    </lineage>
</organism>
<dbReference type="InterPro" id="IPR000577">
    <property type="entry name" value="Carb_kinase_FGGY"/>
</dbReference>
<dbReference type="InterPro" id="IPR018483">
    <property type="entry name" value="Carb_kinase_FGGY_CS"/>
</dbReference>
<comment type="similarity">
    <text evidence="1 4">Belongs to the FGGY kinase family.</text>
</comment>
<keyword evidence="2 4" id="KW-0808">Transferase</keyword>
<dbReference type="InterPro" id="IPR018484">
    <property type="entry name" value="FGGY_N"/>
</dbReference>
<dbReference type="InterPro" id="IPR043129">
    <property type="entry name" value="ATPase_NBD"/>
</dbReference>
<dbReference type="PANTHER" id="PTHR43095">
    <property type="entry name" value="SUGAR KINASE"/>
    <property type="match status" value="1"/>
</dbReference>
<sequence>MEAIIALDIGTTAAKAVCVDRNGGVLARAQAGYGSVLRGPEVEQNATDWWEAARLCLKSIMHQMPDGVWAAALALSGQMQDMILMDEQEALAPVILYSDARAQAEADEVLRAIGEDRLIAATGNLQDASGLLAKLLWVKRHKAEWYQNTRTLLIGAHDYIAARLCGERVTDVTTASTTGLFHLQENRWATELLEALNLRTDWLPRLDLANKPIGRVSRTAAKLTDLPEGLPVFHGVGDAAATTLGAGAGEEGRWYVYLGTSGWLAATVDAPPVDPRTGIFNLRHPDARRLILIGPMLTAAGNFEWLVRQFGPLERRRSADEDAHTLLNRAAELASPGCGGVLYLPYLSGERAPFRDGRARGVFFGLSPATGRVDLYRAVLEGVAFAMRTIRDAMPSADQIRHISLVGGGARSVLWPQIFADVFGRPVHVLAQPDDVGGRGAVLLAAKALGWHSNLNPPEYFPVERIYRPMVQNQRCYDNLYRVFCGLYPALKDSFSLLASTKCD</sequence>
<gene>
    <name evidence="7" type="ORF">CUN48_04405</name>
</gene>
<reference evidence="7 8" key="1">
    <citation type="submission" date="2017-11" db="EMBL/GenBank/DDBJ databases">
        <title>Evolution of Phototrophy in the Chloroflexi Phylum Driven by Horizontal Gene Transfer.</title>
        <authorList>
            <person name="Ward L.M."/>
            <person name="Hemp J."/>
            <person name="Shih P.M."/>
            <person name="Mcglynn S.E."/>
            <person name="Fischer W."/>
        </authorList>
    </citation>
    <scope>NUCLEOTIDE SEQUENCE [LARGE SCALE GENOMIC DNA]</scope>
    <source>
        <strain evidence="7">JP3_7</strain>
    </source>
</reference>
<feature type="domain" description="Carbohydrate kinase FGGY N-terminal" evidence="5">
    <location>
        <begin position="4"/>
        <end position="245"/>
    </location>
</feature>
<evidence type="ECO:0000256" key="3">
    <source>
        <dbReference type="ARBA" id="ARBA00022777"/>
    </source>
</evidence>
<dbReference type="Proteomes" id="UP000230790">
    <property type="component" value="Unassembled WGS sequence"/>
</dbReference>
<dbReference type="Pfam" id="PF00370">
    <property type="entry name" value="FGGY_N"/>
    <property type="match status" value="1"/>
</dbReference>
<dbReference type="InterPro" id="IPR050406">
    <property type="entry name" value="FGGY_Carb_Kinase"/>
</dbReference>
<dbReference type="AlphaFoldDB" id="A0A2M8QEN7"/>
<dbReference type="SUPFAM" id="SSF53067">
    <property type="entry name" value="Actin-like ATPase domain"/>
    <property type="match status" value="2"/>
</dbReference>
<evidence type="ECO:0000313" key="7">
    <source>
        <dbReference type="EMBL" id="PJF48266.1"/>
    </source>
</evidence>
<accession>A0A2M8QEN7</accession>
<dbReference type="PANTHER" id="PTHR43095:SF5">
    <property type="entry name" value="XYLULOSE KINASE"/>
    <property type="match status" value="1"/>
</dbReference>
<dbReference type="CDD" id="cd07805">
    <property type="entry name" value="ASKHA_NBD_FGGY_CvXK-like"/>
    <property type="match status" value="1"/>
</dbReference>
<dbReference type="InterPro" id="IPR018485">
    <property type="entry name" value="FGGY_C"/>
</dbReference>
<evidence type="ECO:0008006" key="9">
    <source>
        <dbReference type="Google" id="ProtNLM"/>
    </source>
</evidence>
<comment type="caution">
    <text evidence="7">The sequence shown here is derived from an EMBL/GenBank/DDBJ whole genome shotgun (WGS) entry which is preliminary data.</text>
</comment>
<evidence type="ECO:0000313" key="8">
    <source>
        <dbReference type="Proteomes" id="UP000230790"/>
    </source>
</evidence>
<dbReference type="EMBL" id="PGTN01000019">
    <property type="protein sequence ID" value="PJF48266.1"/>
    <property type="molecule type" value="Genomic_DNA"/>
</dbReference>
<evidence type="ECO:0000256" key="4">
    <source>
        <dbReference type="RuleBase" id="RU003733"/>
    </source>
</evidence>
<dbReference type="PROSITE" id="PS00445">
    <property type="entry name" value="FGGY_KINASES_2"/>
    <property type="match status" value="1"/>
</dbReference>
<dbReference type="GO" id="GO:0005975">
    <property type="term" value="P:carbohydrate metabolic process"/>
    <property type="evidence" value="ECO:0007669"/>
    <property type="project" value="InterPro"/>
</dbReference>
<dbReference type="GO" id="GO:0016301">
    <property type="term" value="F:kinase activity"/>
    <property type="evidence" value="ECO:0007669"/>
    <property type="project" value="UniProtKB-KW"/>
</dbReference>
<proteinExistence type="inferred from homology"/>
<evidence type="ECO:0000259" key="6">
    <source>
        <dbReference type="Pfam" id="PF02782"/>
    </source>
</evidence>
<name>A0A2M8QEN7_9CHLR</name>
<protein>
    <recommendedName>
        <fullName evidence="9">Carbohydrate kinase</fullName>
    </recommendedName>
</protein>
<dbReference type="Pfam" id="PF02782">
    <property type="entry name" value="FGGY_C"/>
    <property type="match status" value="1"/>
</dbReference>
<dbReference type="PIRSF" id="PIRSF000538">
    <property type="entry name" value="GlpK"/>
    <property type="match status" value="1"/>
</dbReference>